<evidence type="ECO:0000256" key="1">
    <source>
        <dbReference type="SAM" id="SignalP"/>
    </source>
</evidence>
<keyword evidence="3" id="KW-1185">Reference proteome</keyword>
<dbReference type="EMBL" id="CP091244">
    <property type="protein sequence ID" value="UJS26416.1"/>
    <property type="molecule type" value="Genomic_DNA"/>
</dbReference>
<proteinExistence type="predicted"/>
<evidence type="ECO:0000313" key="3">
    <source>
        <dbReference type="Proteomes" id="UP001054801"/>
    </source>
</evidence>
<name>A0ABY3T4B7_9GAMM</name>
<dbReference type="RefSeq" id="WP_236501808.1">
    <property type="nucleotide sequence ID" value="NZ_CP091244.1"/>
</dbReference>
<dbReference type="Pfam" id="PF09673">
    <property type="entry name" value="TrbC_Ftype"/>
    <property type="match status" value="1"/>
</dbReference>
<organism evidence="2 3">
    <name type="scientific">Thiothrix winogradskyi</name>
    <dbReference type="NCBI Taxonomy" id="96472"/>
    <lineage>
        <taxon>Bacteria</taxon>
        <taxon>Pseudomonadati</taxon>
        <taxon>Pseudomonadota</taxon>
        <taxon>Gammaproteobacteria</taxon>
        <taxon>Thiotrichales</taxon>
        <taxon>Thiotrichaceae</taxon>
        <taxon>Thiothrix</taxon>
    </lineage>
</organism>
<dbReference type="Proteomes" id="UP001054801">
    <property type="component" value="Chromosome"/>
</dbReference>
<sequence>MRRLIQSALLIAIAHSNPVGAETLSMPTPAQVDAAAAKATTVLASPELHTDAVANHTRILKAMPLATPQSGVLDKLFSQVEAPQFPALQQAELLVLVSFSMPKEALQNLAQQADKAGAVLVLRGLVEDSLDKTAKAIQAVVEPGADATFQVNPNVFRAYGVQDVPSFVIAKSPAKDDSTCEPGTDYVAVRGDVTLEYALRKLGENPSFAATAGRYLQALGGKP</sequence>
<protein>
    <submittedName>
        <fullName evidence="2">Type-F conjugative transfer system pilin assembly protein TrbC</fullName>
    </submittedName>
</protein>
<reference evidence="2" key="1">
    <citation type="journal article" date="2022" name="Microorganisms">
        <title>Two New Species of Filamentous Sulfur Bacteria of the Genus Thiothrix, Thiothrix winogradskyi sp. nov. and 'Candidatus Thiothrix sulfatifontis' sp. nov.</title>
        <authorList>
            <person name="Ravin N.V."/>
            <person name="Rossetti S."/>
            <person name="Beletsky A.V."/>
            <person name="Kadnikov V.V."/>
            <person name="Rudenko T.S."/>
            <person name="Smolyakov D.D."/>
            <person name="Moskvitina M.I."/>
            <person name="Gureeva M.V."/>
            <person name="Mardanov A.V."/>
            <person name="Grabovich M.Y."/>
        </authorList>
    </citation>
    <scope>NUCLEOTIDE SEQUENCE</scope>
    <source>
        <strain evidence="2">CT3</strain>
    </source>
</reference>
<dbReference type="NCBIfam" id="TIGR02742">
    <property type="entry name" value="TrbC_Ftype"/>
    <property type="match status" value="1"/>
</dbReference>
<dbReference type="InterPro" id="IPR014113">
    <property type="entry name" value="T4SS_TrbC_subgr"/>
</dbReference>
<feature type="chain" id="PRO_5047508272" evidence="1">
    <location>
        <begin position="22"/>
        <end position="223"/>
    </location>
</feature>
<gene>
    <name evidence="2" type="primary">trbC</name>
    <name evidence="2" type="ORF">L2Y54_10345</name>
</gene>
<keyword evidence="1" id="KW-0732">Signal</keyword>
<dbReference type="InterPro" id="IPR019106">
    <property type="entry name" value="T4SS_TrbC"/>
</dbReference>
<accession>A0ABY3T4B7</accession>
<feature type="signal peptide" evidence="1">
    <location>
        <begin position="1"/>
        <end position="21"/>
    </location>
</feature>
<evidence type="ECO:0000313" key="2">
    <source>
        <dbReference type="EMBL" id="UJS26416.1"/>
    </source>
</evidence>